<dbReference type="PANTHER" id="PTHR10361">
    <property type="entry name" value="SODIUM-BILE ACID COTRANSPORTER"/>
    <property type="match status" value="1"/>
</dbReference>
<evidence type="ECO:0000256" key="1">
    <source>
        <dbReference type="ARBA" id="ARBA00004141"/>
    </source>
</evidence>
<evidence type="ECO:0000256" key="5">
    <source>
        <dbReference type="SAM" id="Phobius"/>
    </source>
</evidence>
<sequence>MEIILDVILPLSLAFIMFSLGISLTLGDFGRVVQVPKAFLVGATAQILLLPVITFLTLQIVTLPPQLAVGVMILSFCPGGVTSNILTKLAGGTLALSITLTAIVSLLAVVTVPFLVAGSADYFMGDSGPVINVTTLAVAMFLITTVPVAIGVALRHFITAFTLRIETAAFRIATTLFVLTILGAIAANWSVLVSNLATLAPIMIGLNIVFLLLGLGLARLFGLNTQDSIAISLETGIQNGTLGITVGSLIVESASNLPPFSLPSGVYGLTMYLVAMPFLFWFRKQSRTQSA</sequence>
<evidence type="ECO:0000256" key="4">
    <source>
        <dbReference type="ARBA" id="ARBA00023136"/>
    </source>
</evidence>
<gene>
    <name evidence="6" type="ORF">HRQ87_00560</name>
</gene>
<evidence type="ECO:0000313" key="6">
    <source>
        <dbReference type="EMBL" id="NSX53287.1"/>
    </source>
</evidence>
<keyword evidence="2 5" id="KW-0812">Transmembrane</keyword>
<feature type="transmembrane region" description="Helical" evidence="5">
    <location>
        <begin position="94"/>
        <end position="116"/>
    </location>
</feature>
<dbReference type="InterPro" id="IPR038770">
    <property type="entry name" value="Na+/solute_symporter_sf"/>
</dbReference>
<feature type="transmembrane region" description="Helical" evidence="5">
    <location>
        <begin position="170"/>
        <end position="190"/>
    </location>
</feature>
<organism evidence="6 7">
    <name type="scientific">Parasulfitobacter algicola</name>
    <dbReference type="NCBI Taxonomy" id="2614809"/>
    <lineage>
        <taxon>Bacteria</taxon>
        <taxon>Pseudomonadati</taxon>
        <taxon>Pseudomonadota</taxon>
        <taxon>Alphaproteobacteria</taxon>
        <taxon>Rhodobacterales</taxon>
        <taxon>Roseobacteraceae</taxon>
        <taxon>Parasulfitobacter</taxon>
    </lineage>
</organism>
<feature type="transmembrane region" description="Helical" evidence="5">
    <location>
        <begin position="136"/>
        <end position="158"/>
    </location>
</feature>
<dbReference type="PANTHER" id="PTHR10361:SF24">
    <property type="entry name" value="P3 PROTEIN"/>
    <property type="match status" value="1"/>
</dbReference>
<comment type="caution">
    <text evidence="6">The sequence shown here is derived from an EMBL/GenBank/DDBJ whole genome shotgun (WGS) entry which is preliminary data.</text>
</comment>
<reference evidence="6 7" key="1">
    <citation type="submission" date="2020-06" db="EMBL/GenBank/DDBJ databases">
        <title>Sulfitobacter algicola sp. nov., isolated from green algae.</title>
        <authorList>
            <person name="Wang C."/>
        </authorList>
    </citation>
    <scope>NUCLEOTIDE SEQUENCE [LARGE SCALE GENOMIC DNA]</scope>
    <source>
        <strain evidence="6 7">1151</strain>
    </source>
</reference>
<accession>A0ABX2IR66</accession>
<dbReference type="InterPro" id="IPR004710">
    <property type="entry name" value="Bilac:Na_transpt"/>
</dbReference>
<comment type="subcellular location">
    <subcellularLocation>
        <location evidence="1">Membrane</location>
        <topology evidence="1">Multi-pass membrane protein</topology>
    </subcellularLocation>
</comment>
<dbReference type="Gene3D" id="1.20.1530.20">
    <property type="match status" value="1"/>
</dbReference>
<protein>
    <submittedName>
        <fullName evidence="6">Bile acid:sodium symporter family protein</fullName>
    </submittedName>
</protein>
<keyword evidence="7" id="KW-1185">Reference proteome</keyword>
<dbReference type="InterPro" id="IPR002657">
    <property type="entry name" value="BilAc:Na_symport/Acr3"/>
</dbReference>
<evidence type="ECO:0000256" key="2">
    <source>
        <dbReference type="ARBA" id="ARBA00022692"/>
    </source>
</evidence>
<dbReference type="Pfam" id="PF01758">
    <property type="entry name" value="SBF"/>
    <property type="match status" value="1"/>
</dbReference>
<dbReference type="EMBL" id="JABUFE010000001">
    <property type="protein sequence ID" value="NSX53287.1"/>
    <property type="molecule type" value="Genomic_DNA"/>
</dbReference>
<dbReference type="Proteomes" id="UP000777935">
    <property type="component" value="Unassembled WGS sequence"/>
</dbReference>
<proteinExistence type="predicted"/>
<evidence type="ECO:0000256" key="3">
    <source>
        <dbReference type="ARBA" id="ARBA00022989"/>
    </source>
</evidence>
<feature type="transmembrane region" description="Helical" evidence="5">
    <location>
        <begin position="262"/>
        <end position="282"/>
    </location>
</feature>
<name>A0ABX2IR66_9RHOB</name>
<keyword evidence="3 5" id="KW-1133">Transmembrane helix</keyword>
<feature type="transmembrane region" description="Helical" evidence="5">
    <location>
        <begin position="196"/>
        <end position="217"/>
    </location>
</feature>
<dbReference type="RefSeq" id="WP_174134413.1">
    <property type="nucleotide sequence ID" value="NZ_JABUFE010000001.1"/>
</dbReference>
<keyword evidence="4 5" id="KW-0472">Membrane</keyword>
<feature type="transmembrane region" description="Helical" evidence="5">
    <location>
        <begin position="229"/>
        <end position="250"/>
    </location>
</feature>
<feature type="transmembrane region" description="Helical" evidence="5">
    <location>
        <begin position="38"/>
        <end position="61"/>
    </location>
</feature>
<feature type="transmembrane region" description="Helical" evidence="5">
    <location>
        <begin position="67"/>
        <end position="87"/>
    </location>
</feature>
<feature type="transmembrane region" description="Helical" evidence="5">
    <location>
        <begin position="7"/>
        <end position="26"/>
    </location>
</feature>
<evidence type="ECO:0000313" key="7">
    <source>
        <dbReference type="Proteomes" id="UP000777935"/>
    </source>
</evidence>